<dbReference type="OrthoDB" id="7245363at2"/>
<gene>
    <name evidence="1" type="ORF">CSR02_00745</name>
</gene>
<reference evidence="1 2" key="1">
    <citation type="submission" date="2017-10" db="EMBL/GenBank/DDBJ databases">
        <title>Genomic analysis of the genus Acetobacter.</title>
        <authorList>
            <person name="Kim K.H."/>
            <person name="Chun B.H."/>
            <person name="Son A.R."/>
            <person name="Jeon C.O."/>
        </authorList>
    </citation>
    <scope>NUCLEOTIDE SEQUENCE [LARGE SCALE GENOMIC DNA]</scope>
    <source>
        <strain evidence="1 2">LHT 2458</strain>
    </source>
</reference>
<dbReference type="EMBL" id="PEBQ01000003">
    <property type="protein sequence ID" value="PHY95557.1"/>
    <property type="molecule type" value="Genomic_DNA"/>
</dbReference>
<keyword evidence="2" id="KW-1185">Reference proteome</keyword>
<dbReference type="Pfam" id="PF08757">
    <property type="entry name" value="CotH"/>
    <property type="match status" value="1"/>
</dbReference>
<dbReference type="InterPro" id="IPR014867">
    <property type="entry name" value="Spore_coat_CotH_CotH2/3/7"/>
</dbReference>
<name>A0A2G4RG67_9PROT</name>
<sequence length="437" mass="48857">MSEQWDYVTIPMPTQPLRLLVEGELPTNSTTPDMSVTFFEGTTPLFSASGTWQTQGQSSETANKKNWKFKLGNAETGNKLAIKVGGWFSMTSITCKGYGADRTLMRDSMTTELWRNIHKYPSGYLAPLSAYSYFDSADFGVHQSALFSTAGVPVEIWNNGEFLGLYVMRADNDPPSYLMDDSNLQHILIQPQHAGNMWSASFNSTVWDFPSPDVKKYDTGDDMSQLNPTVNDAAARIVNWMVSCCEGKTDFRSTYNAYLDLTSALDYILITEWALSFDSLNNNFMLGSWTATPTSGIWYFWPYDEDETWGVAWFLKANGSIDPTFGWVTETGGGGNNQPAGIFAVIREQMRPELRARWAQLRDAGVISDNAVSQFINTYGAMINPDMMVQDITNWPTSAYTGNQYGIIEIAHSTAYIANIAHQRMAWLDQQFGYSGA</sequence>
<dbReference type="AlphaFoldDB" id="A0A2G4RG67"/>
<evidence type="ECO:0008006" key="3">
    <source>
        <dbReference type="Google" id="ProtNLM"/>
    </source>
</evidence>
<evidence type="ECO:0000313" key="2">
    <source>
        <dbReference type="Proteomes" id="UP000228751"/>
    </source>
</evidence>
<comment type="caution">
    <text evidence="1">The sequence shown here is derived from an EMBL/GenBank/DDBJ whole genome shotgun (WGS) entry which is preliminary data.</text>
</comment>
<protein>
    <recommendedName>
        <fullName evidence="3">Spore coat protein CotH</fullName>
    </recommendedName>
</protein>
<accession>A0A2G4RG67</accession>
<dbReference type="Proteomes" id="UP000228751">
    <property type="component" value="Unassembled WGS sequence"/>
</dbReference>
<proteinExistence type="predicted"/>
<evidence type="ECO:0000313" key="1">
    <source>
        <dbReference type="EMBL" id="PHY95557.1"/>
    </source>
</evidence>
<organism evidence="1 2">
    <name type="scientific">Acetobacter pomorum</name>
    <dbReference type="NCBI Taxonomy" id="65959"/>
    <lineage>
        <taxon>Bacteria</taxon>
        <taxon>Pseudomonadati</taxon>
        <taxon>Pseudomonadota</taxon>
        <taxon>Alphaproteobacteria</taxon>
        <taxon>Acetobacterales</taxon>
        <taxon>Acetobacteraceae</taxon>
        <taxon>Acetobacter</taxon>
    </lineage>
</organism>